<proteinExistence type="predicted"/>
<dbReference type="Pfam" id="PF20102">
    <property type="entry name" value="DUF6492"/>
    <property type="match status" value="1"/>
</dbReference>
<comment type="caution">
    <text evidence="1">The sequence shown here is derived from an EMBL/GenBank/DDBJ whole genome shotgun (WGS) entry which is preliminary data.</text>
</comment>
<organism evidence="1 2">
    <name type="scientific">Treponema ruminis</name>
    <dbReference type="NCBI Taxonomy" id="744515"/>
    <lineage>
        <taxon>Bacteria</taxon>
        <taxon>Pseudomonadati</taxon>
        <taxon>Spirochaetota</taxon>
        <taxon>Spirochaetia</taxon>
        <taxon>Spirochaetales</taxon>
        <taxon>Treponemataceae</taxon>
        <taxon>Treponema</taxon>
    </lineage>
</organism>
<gene>
    <name evidence="1" type="ORF">HNP76_000599</name>
</gene>
<evidence type="ECO:0000313" key="2">
    <source>
        <dbReference type="Proteomes" id="UP000518887"/>
    </source>
</evidence>
<dbReference type="RefSeq" id="WP_184657360.1">
    <property type="nucleotide sequence ID" value="NZ_CP031518.1"/>
</dbReference>
<keyword evidence="2" id="KW-1185">Reference proteome</keyword>
<dbReference type="InterPro" id="IPR045499">
    <property type="entry name" value="DUF6492"/>
</dbReference>
<dbReference type="Proteomes" id="UP000518887">
    <property type="component" value="Unassembled WGS sequence"/>
</dbReference>
<reference evidence="1 2" key="1">
    <citation type="submission" date="2020-08" db="EMBL/GenBank/DDBJ databases">
        <title>Genomic Encyclopedia of Type Strains, Phase IV (KMG-IV): sequencing the most valuable type-strain genomes for metagenomic binning, comparative biology and taxonomic classification.</title>
        <authorList>
            <person name="Goeker M."/>
        </authorList>
    </citation>
    <scope>NUCLEOTIDE SEQUENCE [LARGE SCALE GENOMIC DNA]</scope>
    <source>
        <strain evidence="1 2">DSM 103462</strain>
    </source>
</reference>
<name>A0A7W8G7I5_9SPIR</name>
<evidence type="ECO:0000313" key="1">
    <source>
        <dbReference type="EMBL" id="MBB5225255.1"/>
    </source>
</evidence>
<accession>A0A7W8G7I5</accession>
<dbReference type="EMBL" id="JACHFQ010000002">
    <property type="protein sequence ID" value="MBB5225255.1"/>
    <property type="molecule type" value="Genomic_DNA"/>
</dbReference>
<protein>
    <submittedName>
        <fullName evidence="1">Uncharacterized protein</fullName>
    </submittedName>
</protein>
<dbReference type="AlphaFoldDB" id="A0A7W8G7I5"/>
<sequence length="357" mass="42562">MKNYKPKFDAYIISAVSDFDVLKRNIPYIKKNIPAERIFIVAKEQPAEDILNECIFLDENNITEGLTFKAVAEKIQKLGGNTKHTGWYFQQFIKLALSKISKNQYYLVWDCDTIPLHNLDFFDKNGRPYFNLKREYKSRYFTTIKQLLGLKKKIKPSFISEHMMFDSELTNELIKLIEQKKISGNFFWEKILAASFSKISESERNFSEFETYGTFIESFYKDRYALRKLNTLRYGADFFGETPSDNILEWCAKTLDTMSFEKYEHDDFSIKNILSDEYIKENSAVFFLKKTSCKDKRELRKALVFYKKSKLDKLRKQNIIYEMDFIFSNRCKYSFFTPIENKIKILKKLHIFFDLFI</sequence>